<protein>
    <submittedName>
        <fullName evidence="1">DUF3857 domain-containing protein</fullName>
    </submittedName>
</protein>
<dbReference type="Gene3D" id="3.10.620.30">
    <property type="match status" value="1"/>
</dbReference>
<dbReference type="Gene3D" id="2.60.120.1130">
    <property type="match status" value="1"/>
</dbReference>
<dbReference type="Proteomes" id="UP000249645">
    <property type="component" value="Unassembled WGS sequence"/>
</dbReference>
<proteinExistence type="predicted"/>
<organism evidence="1 2">
    <name type="scientific">Pseudopedobacter saltans</name>
    <dbReference type="NCBI Taxonomy" id="151895"/>
    <lineage>
        <taxon>Bacteria</taxon>
        <taxon>Pseudomonadati</taxon>
        <taxon>Bacteroidota</taxon>
        <taxon>Sphingobacteriia</taxon>
        <taxon>Sphingobacteriales</taxon>
        <taxon>Sphingobacteriaceae</taxon>
        <taxon>Pseudopedobacter</taxon>
    </lineage>
</organism>
<dbReference type="AlphaFoldDB" id="A0A2W5EQG0"/>
<feature type="non-terminal residue" evidence="1">
    <location>
        <position position="1"/>
    </location>
</feature>
<gene>
    <name evidence="1" type="ORF">DI598_13190</name>
</gene>
<dbReference type="Gene3D" id="2.60.40.3140">
    <property type="match status" value="1"/>
</dbReference>
<evidence type="ECO:0000313" key="1">
    <source>
        <dbReference type="EMBL" id="PZP45508.1"/>
    </source>
</evidence>
<dbReference type="EMBL" id="QFOI01000261">
    <property type="protein sequence ID" value="PZP45508.1"/>
    <property type="molecule type" value="Genomic_DNA"/>
</dbReference>
<sequence length="515" mass="59394">DIHDNTIIEYTYEKTSPRVFNFQNWDFQDDIPKIRSEFEAIIPANYSYNVILRGYYKLTNTKSKLLNEDVNIHGWKLNSSDMTYIMENIPAFIEEDYMTAASNFKSAIYYELSDVMQPSGAIIKYTKSWKDVEHTLWDDRNFGKQLRENTYKNIIPTIIAGKQDNLSKAKAIYQYIQKQIKWNKRLGIFSESTIDDALKKHSGNVADVNISLINALNEAKIQSEAFILSTRQNGVPNKLNPVLSDFNYIIAKATIDGNSYLLDATDPNLGFGIIPMRCLNDSGRVMPYKKDSYWDAIAPSMRADKTLTMNAKLEPDGRLIGKIQIKSLEYEAYKRRTLIKEYSNLDDFVDKHLIPSFGKFKVKDYTITGVDSSDEDIVEEYNFELKLFEGLSYSKLSFNPFLLDKITKNPFNLNDRNYPIDLGIKSTSSSKINIEVPSDFEIVSNPTNIHLVLPNKEAVFINSDKLDSNHHLNAEYIVQFNNTKFSPSDYSLLKEFFSRIIQLEKTDIVFKRKDK</sequence>
<reference evidence="1 2" key="1">
    <citation type="submission" date="2017-11" db="EMBL/GenBank/DDBJ databases">
        <title>Infants hospitalized years apart are colonized by the same room-sourced microbial strains.</title>
        <authorList>
            <person name="Brooks B."/>
            <person name="Olm M.R."/>
            <person name="Firek B.A."/>
            <person name="Baker R."/>
            <person name="Thomas B.C."/>
            <person name="Morowitz M.J."/>
            <person name="Banfield J.F."/>
        </authorList>
    </citation>
    <scope>NUCLEOTIDE SEQUENCE [LARGE SCALE GENOMIC DNA]</scope>
    <source>
        <strain evidence="1">S2_009_000_R2_76</strain>
    </source>
</reference>
<comment type="caution">
    <text evidence="1">The sequence shown here is derived from an EMBL/GenBank/DDBJ whole genome shotgun (WGS) entry which is preliminary data.</text>
</comment>
<evidence type="ECO:0000313" key="2">
    <source>
        <dbReference type="Proteomes" id="UP000249645"/>
    </source>
</evidence>
<accession>A0A2W5EQG0</accession>
<name>A0A2W5EQG0_9SPHI</name>